<proteinExistence type="predicted"/>
<accession>A0A6B0R3X8</accession>
<protein>
    <submittedName>
        <fullName evidence="2">Uncharacterized protein</fullName>
    </submittedName>
</protein>
<evidence type="ECO:0000313" key="3">
    <source>
        <dbReference type="Proteomes" id="UP000322234"/>
    </source>
</evidence>
<sequence>MWGCVAAALSVRAPVEDRRWWVVHQTALERRCRRQVSFANEGSTDCRWHGGVDFPTALKVNMDSALRDAVLECNVQRHWEEPDQHILALEQEPHGPEEPSISDTRAVRDDDDECYEIEGPHLAARPFVQQK</sequence>
<feature type="region of interest" description="Disordered" evidence="1">
    <location>
        <begin position="86"/>
        <end position="110"/>
    </location>
</feature>
<organism evidence="2 3">
    <name type="scientific">Bos mutus</name>
    <name type="common">wild yak</name>
    <dbReference type="NCBI Taxonomy" id="72004"/>
    <lineage>
        <taxon>Eukaryota</taxon>
        <taxon>Metazoa</taxon>
        <taxon>Chordata</taxon>
        <taxon>Craniata</taxon>
        <taxon>Vertebrata</taxon>
        <taxon>Euteleostomi</taxon>
        <taxon>Mammalia</taxon>
        <taxon>Eutheria</taxon>
        <taxon>Laurasiatheria</taxon>
        <taxon>Artiodactyla</taxon>
        <taxon>Ruminantia</taxon>
        <taxon>Pecora</taxon>
        <taxon>Bovidae</taxon>
        <taxon>Bovinae</taxon>
        <taxon>Bos</taxon>
    </lineage>
</organism>
<name>A0A6B0R3X8_9CETA</name>
<gene>
    <name evidence="2" type="ORF">E5288_WYG018790</name>
</gene>
<comment type="caution">
    <text evidence="2">The sequence shown here is derived from an EMBL/GenBank/DDBJ whole genome shotgun (WGS) entry which is preliminary data.</text>
</comment>
<evidence type="ECO:0000256" key="1">
    <source>
        <dbReference type="SAM" id="MobiDB-lite"/>
    </source>
</evidence>
<keyword evidence="3" id="KW-1185">Reference proteome</keyword>
<reference evidence="2" key="1">
    <citation type="submission" date="2019-10" db="EMBL/GenBank/DDBJ databases">
        <title>The sequence and de novo assembly of the wild yak genome.</title>
        <authorList>
            <person name="Liu Y."/>
        </authorList>
    </citation>
    <scope>NUCLEOTIDE SEQUENCE [LARGE SCALE GENOMIC DNA]</scope>
    <source>
        <strain evidence="2">WY2019</strain>
    </source>
</reference>
<evidence type="ECO:0000313" key="2">
    <source>
        <dbReference type="EMBL" id="MXQ83186.1"/>
    </source>
</evidence>
<dbReference type="AlphaFoldDB" id="A0A6B0R3X8"/>
<dbReference type="Proteomes" id="UP000322234">
    <property type="component" value="Unassembled WGS sequence"/>
</dbReference>
<dbReference type="EMBL" id="VBQZ03000015">
    <property type="protein sequence ID" value="MXQ83186.1"/>
    <property type="molecule type" value="Genomic_DNA"/>
</dbReference>